<proteinExistence type="inferred from homology"/>
<dbReference type="InterPro" id="IPR032779">
    <property type="entry name" value="FliG_M"/>
</dbReference>
<dbReference type="FunCoup" id="A0A1B1YXP8">
    <property type="interactions" value="68"/>
</dbReference>
<dbReference type="PANTHER" id="PTHR30534:SF0">
    <property type="entry name" value="FLAGELLAR MOTOR SWITCH PROTEIN FLIG"/>
    <property type="match status" value="1"/>
</dbReference>
<dbReference type="GO" id="GO:0006935">
    <property type="term" value="P:chemotaxis"/>
    <property type="evidence" value="ECO:0007669"/>
    <property type="project" value="UniProtKB-KW"/>
</dbReference>
<keyword evidence="15" id="KW-0282">Flagellum</keyword>
<dbReference type="KEGG" id="gbi:PG2T_07465"/>
<evidence type="ECO:0000259" key="12">
    <source>
        <dbReference type="Pfam" id="PF01706"/>
    </source>
</evidence>
<dbReference type="GO" id="GO:0009425">
    <property type="term" value="C:bacterial-type flagellum basal body"/>
    <property type="evidence" value="ECO:0007669"/>
    <property type="project" value="UniProtKB-SubCell"/>
</dbReference>
<keyword evidence="15" id="KW-0966">Cell projection</keyword>
<organism evidence="15 16">
    <name type="scientific">Immundisolibacter cernigliae</name>
    <dbReference type="NCBI Taxonomy" id="1810504"/>
    <lineage>
        <taxon>Bacteria</taxon>
        <taxon>Pseudomonadati</taxon>
        <taxon>Pseudomonadota</taxon>
        <taxon>Gammaproteobacteria</taxon>
        <taxon>Immundisolibacterales</taxon>
        <taxon>Immundisolibacteraceae</taxon>
        <taxon>Immundisolibacter</taxon>
    </lineage>
</organism>
<dbReference type="GO" id="GO:0005886">
    <property type="term" value="C:plasma membrane"/>
    <property type="evidence" value="ECO:0007669"/>
    <property type="project" value="UniProtKB-SubCell"/>
</dbReference>
<dbReference type="NCBIfam" id="TIGR00207">
    <property type="entry name" value="fliG"/>
    <property type="match status" value="1"/>
</dbReference>
<dbReference type="InterPro" id="IPR023087">
    <property type="entry name" value="Flg_Motor_Flig_C"/>
</dbReference>
<dbReference type="AlphaFoldDB" id="A0A1B1YXP8"/>
<keyword evidence="8 11" id="KW-0472">Membrane</keyword>
<evidence type="ECO:0000256" key="10">
    <source>
        <dbReference type="ARBA" id="ARBA00025598"/>
    </source>
</evidence>
<dbReference type="Gene3D" id="1.10.220.30">
    <property type="match status" value="3"/>
</dbReference>
<dbReference type="Proteomes" id="UP000092952">
    <property type="component" value="Chromosome"/>
</dbReference>
<dbReference type="EMBL" id="CP014671">
    <property type="protein sequence ID" value="ANX05539.1"/>
    <property type="molecule type" value="Genomic_DNA"/>
</dbReference>
<dbReference type="InterPro" id="IPR000090">
    <property type="entry name" value="Flg_Motor_Flig"/>
</dbReference>
<evidence type="ECO:0000256" key="5">
    <source>
        <dbReference type="ARBA" id="ARBA00022475"/>
    </source>
</evidence>
<keyword evidence="5 11" id="KW-1003">Cell membrane</keyword>
<dbReference type="InterPro" id="IPR028263">
    <property type="entry name" value="FliG_N"/>
</dbReference>
<dbReference type="STRING" id="1810504.PG2T_07465"/>
<dbReference type="Pfam" id="PF14841">
    <property type="entry name" value="FliG_M"/>
    <property type="match status" value="1"/>
</dbReference>
<sequence>MNGVERSAILILALGERKAADVLRQMEPKEVQRIGAAMTRLGAISRDQINAVLAEFGMAVQSDSMLTVGVEDYLRNVMVSALGEQKARGILDRVLERDDDTLGNLKWMDPKAIAAVLKDEHPQVTALALASMEADQAALVLPLLPADQRTDIVTRIATLDELQPGALSEVRAILEQHFYRNVSVKSAQVGGVKVAAGIVGRLDPALGNGVLEELREADEELEQQIQDNLILFESLADVDDKGLQALLRETTSEVLLVALKGADQVIRDRFFKNMSKRAGEMLRDDMQLRGPVRLAEVEAAQKEMLGAARRLAEAGTIRLGKASGDFVE</sequence>
<keyword evidence="16" id="KW-1185">Reference proteome</keyword>
<name>A0A1B1YXP8_9GAMM</name>
<dbReference type="PANTHER" id="PTHR30534">
    <property type="entry name" value="FLAGELLAR MOTOR SWITCH PROTEIN FLIG"/>
    <property type="match status" value="1"/>
</dbReference>
<dbReference type="InParanoid" id="A0A1B1YXP8"/>
<evidence type="ECO:0000256" key="3">
    <source>
        <dbReference type="ARBA" id="ARBA00010299"/>
    </source>
</evidence>
<evidence type="ECO:0000256" key="2">
    <source>
        <dbReference type="ARBA" id="ARBA00004515"/>
    </source>
</evidence>
<comment type="similarity">
    <text evidence="3 11">Belongs to the FliG family.</text>
</comment>
<evidence type="ECO:0000256" key="6">
    <source>
        <dbReference type="ARBA" id="ARBA00022500"/>
    </source>
</evidence>
<feature type="domain" description="Flagellar motor switch protein FliG N-terminal" evidence="14">
    <location>
        <begin position="1"/>
        <end position="98"/>
    </location>
</feature>
<dbReference type="PIRSF" id="PIRSF003161">
    <property type="entry name" value="FliG"/>
    <property type="match status" value="1"/>
</dbReference>
<dbReference type="PRINTS" id="PR00954">
    <property type="entry name" value="FLGMOTORFLIG"/>
</dbReference>
<evidence type="ECO:0000256" key="8">
    <source>
        <dbReference type="ARBA" id="ARBA00023136"/>
    </source>
</evidence>
<dbReference type="Pfam" id="PF01706">
    <property type="entry name" value="FliG_C"/>
    <property type="match status" value="1"/>
</dbReference>
<dbReference type="GO" id="GO:0003774">
    <property type="term" value="F:cytoskeletal motor activity"/>
    <property type="evidence" value="ECO:0007669"/>
    <property type="project" value="InterPro"/>
</dbReference>
<keyword evidence="6 11" id="KW-0145">Chemotaxis</keyword>
<feature type="domain" description="Flagellar motor switch protein FliG middle" evidence="13">
    <location>
        <begin position="110"/>
        <end position="181"/>
    </location>
</feature>
<evidence type="ECO:0000313" key="16">
    <source>
        <dbReference type="Proteomes" id="UP000092952"/>
    </source>
</evidence>
<keyword evidence="15" id="KW-0969">Cilium</keyword>
<keyword evidence="11" id="KW-0997">Cell inner membrane</keyword>
<evidence type="ECO:0000256" key="11">
    <source>
        <dbReference type="PIRNR" id="PIRNR003161"/>
    </source>
</evidence>
<evidence type="ECO:0000256" key="9">
    <source>
        <dbReference type="ARBA" id="ARBA00023143"/>
    </source>
</evidence>
<evidence type="ECO:0000259" key="14">
    <source>
        <dbReference type="Pfam" id="PF14842"/>
    </source>
</evidence>
<dbReference type="GO" id="GO:0071973">
    <property type="term" value="P:bacterial-type flagellum-dependent cell motility"/>
    <property type="evidence" value="ECO:0007669"/>
    <property type="project" value="InterPro"/>
</dbReference>
<evidence type="ECO:0000256" key="4">
    <source>
        <dbReference type="ARBA" id="ARBA00021870"/>
    </source>
</evidence>
<keyword evidence="7 11" id="KW-0283">Flagellar rotation</keyword>
<feature type="domain" description="Flagellar motor switch protein FliG C-terminal" evidence="12">
    <location>
        <begin position="212"/>
        <end position="319"/>
    </location>
</feature>
<keyword evidence="9 11" id="KW-0975">Bacterial flagellum</keyword>
<gene>
    <name evidence="15" type="ORF">PG2T_07465</name>
</gene>
<evidence type="ECO:0000313" key="15">
    <source>
        <dbReference type="EMBL" id="ANX05539.1"/>
    </source>
</evidence>
<comment type="subcellular location">
    <subcellularLocation>
        <location evidence="1 11">Bacterial flagellum basal body</location>
    </subcellularLocation>
    <subcellularLocation>
        <location evidence="2 11">Cell inner membrane</location>
        <topology evidence="2 11">Peripheral membrane protein</topology>
        <orientation evidence="2 11">Cytoplasmic side</orientation>
    </subcellularLocation>
</comment>
<protein>
    <recommendedName>
        <fullName evidence="4 11">Flagellar motor switch protein FliG</fullName>
    </recommendedName>
</protein>
<reference evidence="16" key="1">
    <citation type="submission" date="2016-03" db="EMBL/GenBank/DDBJ databases">
        <title>Complete genome sequence of Solimmundus cernigliae, representing a novel lineage of polycyclic aromatic hydrocarbon degraders within the Gammaproteobacteria.</title>
        <authorList>
            <person name="Singleton D.R."/>
            <person name="Dickey A.N."/>
            <person name="Scholl E.H."/>
            <person name="Wright F.A."/>
            <person name="Aitken M.D."/>
        </authorList>
    </citation>
    <scope>NUCLEOTIDE SEQUENCE [LARGE SCALE GENOMIC DNA]</scope>
    <source>
        <strain evidence="16">TR3.2</strain>
    </source>
</reference>
<comment type="function">
    <text evidence="10 11">FliG is one of three proteins (FliG, FliN, FliM) that forms the rotor-mounted switch complex (C ring), located at the base of the basal body. This complex interacts with the CheY and CheZ chemotaxis proteins, in addition to contacting components of the motor that determine the direction of flagellar rotation.</text>
</comment>
<evidence type="ECO:0000259" key="13">
    <source>
        <dbReference type="Pfam" id="PF14841"/>
    </source>
</evidence>
<accession>A0A1B1YXP8</accession>
<dbReference type="Pfam" id="PF14842">
    <property type="entry name" value="FliG_N"/>
    <property type="match status" value="1"/>
</dbReference>
<dbReference type="InterPro" id="IPR011002">
    <property type="entry name" value="FliG_a-hlx"/>
</dbReference>
<evidence type="ECO:0000256" key="1">
    <source>
        <dbReference type="ARBA" id="ARBA00004117"/>
    </source>
</evidence>
<dbReference type="SUPFAM" id="SSF48029">
    <property type="entry name" value="FliG"/>
    <property type="match status" value="2"/>
</dbReference>
<evidence type="ECO:0000256" key="7">
    <source>
        <dbReference type="ARBA" id="ARBA00022779"/>
    </source>
</evidence>